<comment type="similarity">
    <text evidence="2">Belongs to the GerABKC lipoprotein family.</text>
</comment>
<evidence type="ECO:0000259" key="8">
    <source>
        <dbReference type="Pfam" id="PF05504"/>
    </source>
</evidence>
<keyword evidence="7" id="KW-0449">Lipoprotein</keyword>
<dbReference type="InterPro" id="IPR008844">
    <property type="entry name" value="Spore_GerAC-like"/>
</dbReference>
<evidence type="ECO:0000256" key="1">
    <source>
        <dbReference type="ARBA" id="ARBA00004635"/>
    </source>
</evidence>
<evidence type="ECO:0000256" key="6">
    <source>
        <dbReference type="ARBA" id="ARBA00023139"/>
    </source>
</evidence>
<evidence type="ECO:0000259" key="9">
    <source>
        <dbReference type="Pfam" id="PF25198"/>
    </source>
</evidence>
<feature type="domain" description="Spore germination protein N-terminal" evidence="9">
    <location>
        <begin position="22"/>
        <end position="188"/>
    </location>
</feature>
<evidence type="ECO:0000313" key="10">
    <source>
        <dbReference type="EMBL" id="CAH1211564.1"/>
    </source>
</evidence>
<protein>
    <recommendedName>
        <fullName evidence="12">Ger(X)C family spore germination protein</fullName>
    </recommendedName>
</protein>
<evidence type="ECO:0000256" key="3">
    <source>
        <dbReference type="ARBA" id="ARBA00022544"/>
    </source>
</evidence>
<dbReference type="InterPro" id="IPR057336">
    <property type="entry name" value="GerAC_N"/>
</dbReference>
<dbReference type="RefSeq" id="WP_236335332.1">
    <property type="nucleotide sequence ID" value="NZ_CAKMMG010000005.1"/>
</dbReference>
<keyword evidence="4" id="KW-0732">Signal</keyword>
<evidence type="ECO:0000256" key="4">
    <source>
        <dbReference type="ARBA" id="ARBA00022729"/>
    </source>
</evidence>
<dbReference type="Proteomes" id="UP000838324">
    <property type="component" value="Unassembled WGS sequence"/>
</dbReference>
<dbReference type="NCBIfam" id="TIGR02887">
    <property type="entry name" value="spore_ger_x_C"/>
    <property type="match status" value="1"/>
</dbReference>
<proteinExistence type="inferred from homology"/>
<keyword evidence="3" id="KW-0309">Germination</keyword>
<sequence>MFKLRLIPAILLLLLLAGCKSDERILEKLGMVQTASYDLMDDKRLKVTYCVPVTDPTSKVRRELMTTVSDSLKSARLQFSLQTDLKVVSGQVRETLYGIKLAKEGLGDYIDTLLRDPSIALGVRVTVVEGDAGDLLSKTFKSHNDTGRYITHLLDKESYGNSVPATTLYEFSRDFNDDGIDPVAPIVKDGGDKVVIEGVAMFQEDRYVMRIPAEDGIIFALFRDDLRQGEAAINLGEKDGRPVVVMLSSLLNKRKIKVHQLAGGRFKVDIYASIQGSVLEYTGEEKINESKARHELEQKISEYITAKADKMVEQMQEHNVDSLGIGSYVRNGLNYKEWTSLNWKEVYPEIEVKCHTKVLIKDYGKYS</sequence>
<dbReference type="Pfam" id="PF05504">
    <property type="entry name" value="Spore_GerAC"/>
    <property type="match status" value="1"/>
</dbReference>
<evidence type="ECO:0000256" key="7">
    <source>
        <dbReference type="ARBA" id="ARBA00023288"/>
    </source>
</evidence>
<feature type="domain" description="Spore germination GerAC-like C-terminal" evidence="8">
    <location>
        <begin position="197"/>
        <end position="364"/>
    </location>
</feature>
<dbReference type="InterPro" id="IPR046953">
    <property type="entry name" value="Spore_GerAC-like_C"/>
</dbReference>
<comment type="caution">
    <text evidence="10">The sequence shown here is derived from an EMBL/GenBank/DDBJ whole genome shotgun (WGS) entry which is preliminary data.</text>
</comment>
<reference evidence="10" key="1">
    <citation type="submission" date="2022-01" db="EMBL/GenBank/DDBJ databases">
        <authorList>
            <person name="Criscuolo A."/>
        </authorList>
    </citation>
    <scope>NUCLEOTIDE SEQUENCE</scope>
    <source>
        <strain evidence="10">CIP111892</strain>
    </source>
</reference>
<evidence type="ECO:0000256" key="2">
    <source>
        <dbReference type="ARBA" id="ARBA00007886"/>
    </source>
</evidence>
<evidence type="ECO:0008006" key="12">
    <source>
        <dbReference type="Google" id="ProtNLM"/>
    </source>
</evidence>
<organism evidence="10 11">
    <name type="scientific">Paenibacillus auburnensis</name>
    <dbReference type="NCBI Taxonomy" id="2905649"/>
    <lineage>
        <taxon>Bacteria</taxon>
        <taxon>Bacillati</taxon>
        <taxon>Bacillota</taxon>
        <taxon>Bacilli</taxon>
        <taxon>Bacillales</taxon>
        <taxon>Paenibacillaceae</taxon>
        <taxon>Paenibacillus</taxon>
    </lineage>
</organism>
<dbReference type="InterPro" id="IPR038501">
    <property type="entry name" value="Spore_GerAC_C_sf"/>
</dbReference>
<comment type="subcellular location">
    <subcellularLocation>
        <location evidence="1">Membrane</location>
        <topology evidence="1">Lipid-anchor</topology>
    </subcellularLocation>
</comment>
<keyword evidence="5" id="KW-0472">Membrane</keyword>
<gene>
    <name evidence="10" type="ORF">PAECIP111892_03595</name>
</gene>
<keyword evidence="6" id="KW-0564">Palmitate</keyword>
<dbReference type="PANTHER" id="PTHR35789:SF1">
    <property type="entry name" value="SPORE GERMINATION PROTEIN B3"/>
    <property type="match status" value="1"/>
</dbReference>
<keyword evidence="11" id="KW-1185">Reference proteome</keyword>
<dbReference type="PANTHER" id="PTHR35789">
    <property type="entry name" value="SPORE GERMINATION PROTEIN B3"/>
    <property type="match status" value="1"/>
</dbReference>
<accession>A0ABM9CFN9</accession>
<evidence type="ECO:0000256" key="5">
    <source>
        <dbReference type="ARBA" id="ARBA00023136"/>
    </source>
</evidence>
<name>A0ABM9CFN9_9BACL</name>
<dbReference type="EMBL" id="CAKMMG010000005">
    <property type="protein sequence ID" value="CAH1211564.1"/>
    <property type="molecule type" value="Genomic_DNA"/>
</dbReference>
<evidence type="ECO:0000313" key="11">
    <source>
        <dbReference type="Proteomes" id="UP000838324"/>
    </source>
</evidence>
<dbReference type="Pfam" id="PF25198">
    <property type="entry name" value="Spore_GerAC_N"/>
    <property type="match status" value="1"/>
</dbReference>
<dbReference type="Gene3D" id="3.30.300.210">
    <property type="entry name" value="Nutrient germinant receptor protein C, domain 3"/>
    <property type="match status" value="1"/>
</dbReference>
<dbReference type="PROSITE" id="PS51257">
    <property type="entry name" value="PROKAR_LIPOPROTEIN"/>
    <property type="match status" value="1"/>
</dbReference>